<dbReference type="SUPFAM" id="SSF52954">
    <property type="entry name" value="Class II aaRS ABD-related"/>
    <property type="match status" value="1"/>
</dbReference>
<dbReference type="Pfam" id="PF04427">
    <property type="entry name" value="Brix"/>
    <property type="match status" value="1"/>
</dbReference>
<dbReference type="RefSeq" id="XP_014145032.1">
    <property type="nucleotide sequence ID" value="XM_014289557.1"/>
</dbReference>
<keyword evidence="3" id="KW-1185">Reference proteome</keyword>
<reference evidence="2 3" key="1">
    <citation type="submission" date="2011-02" db="EMBL/GenBank/DDBJ databases">
        <title>The Genome Sequence of Sphaeroforma arctica JP610.</title>
        <authorList>
            <consortium name="The Broad Institute Genome Sequencing Platform"/>
            <person name="Russ C."/>
            <person name="Cuomo C."/>
            <person name="Young S.K."/>
            <person name="Zeng Q."/>
            <person name="Gargeya S."/>
            <person name="Alvarado L."/>
            <person name="Berlin A."/>
            <person name="Chapman S.B."/>
            <person name="Chen Z."/>
            <person name="Freedman E."/>
            <person name="Gellesch M."/>
            <person name="Goldberg J."/>
            <person name="Griggs A."/>
            <person name="Gujja S."/>
            <person name="Heilman E."/>
            <person name="Heiman D."/>
            <person name="Howarth C."/>
            <person name="Mehta T."/>
            <person name="Neiman D."/>
            <person name="Pearson M."/>
            <person name="Roberts A."/>
            <person name="Saif S."/>
            <person name="Shea T."/>
            <person name="Shenoy N."/>
            <person name="Sisk P."/>
            <person name="Stolte C."/>
            <person name="Sykes S."/>
            <person name="White J."/>
            <person name="Yandava C."/>
            <person name="Burger G."/>
            <person name="Gray M.W."/>
            <person name="Holland P.W.H."/>
            <person name="King N."/>
            <person name="Lang F.B.F."/>
            <person name="Roger A.J."/>
            <person name="Ruiz-Trillo I."/>
            <person name="Haas B."/>
            <person name="Nusbaum C."/>
            <person name="Birren B."/>
        </authorList>
    </citation>
    <scope>NUCLEOTIDE SEQUENCE [LARGE SCALE GENOMIC DNA]</scope>
    <source>
        <strain evidence="2 3">JP610</strain>
    </source>
</reference>
<accession>A0A0L0F334</accession>
<dbReference type="AlphaFoldDB" id="A0A0L0F334"/>
<dbReference type="Proteomes" id="UP000054560">
    <property type="component" value="Unassembled WGS sequence"/>
</dbReference>
<proteinExistence type="predicted"/>
<organism evidence="2 3">
    <name type="scientific">Sphaeroforma arctica JP610</name>
    <dbReference type="NCBI Taxonomy" id="667725"/>
    <lineage>
        <taxon>Eukaryota</taxon>
        <taxon>Ichthyosporea</taxon>
        <taxon>Ichthyophonida</taxon>
        <taxon>Sphaeroforma</taxon>
    </lineage>
</organism>
<dbReference type="GO" id="GO:0034457">
    <property type="term" value="C:Mpp10 complex"/>
    <property type="evidence" value="ECO:0007669"/>
    <property type="project" value="TreeGrafter"/>
</dbReference>
<name>A0A0L0F334_9EUKA</name>
<evidence type="ECO:0000313" key="3">
    <source>
        <dbReference type="Proteomes" id="UP000054560"/>
    </source>
</evidence>
<dbReference type="eggNOG" id="KOG2781">
    <property type="taxonomic scope" value="Eukaryota"/>
</dbReference>
<dbReference type="Gene3D" id="3.40.50.10480">
    <property type="entry name" value="Probable brix-domain ribosomal biogenesis protein"/>
    <property type="match status" value="1"/>
</dbReference>
<evidence type="ECO:0000259" key="1">
    <source>
        <dbReference type="PROSITE" id="PS50833"/>
    </source>
</evidence>
<dbReference type="OrthoDB" id="10253204at2759"/>
<dbReference type="GO" id="GO:0032040">
    <property type="term" value="C:small-subunit processome"/>
    <property type="evidence" value="ECO:0007669"/>
    <property type="project" value="TreeGrafter"/>
</dbReference>
<dbReference type="GO" id="GO:0030515">
    <property type="term" value="F:snoRNA binding"/>
    <property type="evidence" value="ECO:0007669"/>
    <property type="project" value="TreeGrafter"/>
</dbReference>
<dbReference type="GO" id="GO:0042134">
    <property type="term" value="F:rRNA primary transcript binding"/>
    <property type="evidence" value="ECO:0007669"/>
    <property type="project" value="InterPro"/>
</dbReference>
<dbReference type="InterPro" id="IPR007109">
    <property type="entry name" value="Brix"/>
</dbReference>
<feature type="non-terminal residue" evidence="2">
    <location>
        <position position="1"/>
    </location>
</feature>
<protein>
    <recommendedName>
        <fullName evidence="1">Brix domain-containing protein</fullName>
    </recommendedName>
</protein>
<dbReference type="PANTHER" id="PTHR22734">
    <property type="entry name" value="U3 SMALL NUCLEOLAR RIBONUCLEOPROTEIN PROTEIN IMP4"/>
    <property type="match status" value="1"/>
</dbReference>
<dbReference type="GeneID" id="25916838"/>
<dbReference type="STRING" id="667725.A0A0L0F334"/>
<gene>
    <name evidence="2" type="ORF">SARC_16334</name>
</gene>
<dbReference type="GO" id="GO:0006364">
    <property type="term" value="P:rRNA processing"/>
    <property type="evidence" value="ECO:0007669"/>
    <property type="project" value="InterPro"/>
</dbReference>
<feature type="domain" description="Brix" evidence="1">
    <location>
        <begin position="1"/>
        <end position="69"/>
    </location>
</feature>
<dbReference type="PROSITE" id="PS50833">
    <property type="entry name" value="BRIX"/>
    <property type="match status" value="1"/>
</dbReference>
<dbReference type="PANTHER" id="PTHR22734:SF2">
    <property type="entry name" value="U3 SMALL NUCLEOLAR RIBONUCLEOPROTEIN PROTEIN IMP4"/>
    <property type="match status" value="1"/>
</dbReference>
<dbReference type="EMBL" id="KQ249436">
    <property type="protein sequence ID" value="KNC71130.1"/>
    <property type="molecule type" value="Genomic_DNA"/>
</dbReference>
<evidence type="ECO:0000313" key="2">
    <source>
        <dbReference type="EMBL" id="KNC71130.1"/>
    </source>
</evidence>
<dbReference type="InterPro" id="IPR044281">
    <property type="entry name" value="IMP4/RPF1"/>
</dbReference>
<sequence>IFNNFSTGLGKRVQNILKYLYPVPREDSTRVMTFSNDSDFISYRHHNFKKSGKDVELAEIGPRMEMRGQ</sequence>